<feature type="compositionally biased region" description="Basic and acidic residues" evidence="1">
    <location>
        <begin position="81"/>
        <end position="103"/>
    </location>
</feature>
<dbReference type="Proteomes" id="UP001620645">
    <property type="component" value="Unassembled WGS sequence"/>
</dbReference>
<feature type="compositionally biased region" description="Basic and acidic residues" evidence="1">
    <location>
        <begin position="1"/>
        <end position="13"/>
    </location>
</feature>
<feature type="region of interest" description="Disordered" evidence="1">
    <location>
        <begin position="1"/>
        <end position="103"/>
    </location>
</feature>
<dbReference type="AlphaFoldDB" id="A0ABD2IZC0"/>
<gene>
    <name evidence="2" type="ORF">niasHS_010293</name>
</gene>
<keyword evidence="3" id="KW-1185">Reference proteome</keyword>
<reference evidence="2 3" key="1">
    <citation type="submission" date="2024-10" db="EMBL/GenBank/DDBJ databases">
        <authorList>
            <person name="Kim D."/>
        </authorList>
    </citation>
    <scope>NUCLEOTIDE SEQUENCE [LARGE SCALE GENOMIC DNA]</scope>
    <source>
        <strain evidence="2">Taebaek</strain>
    </source>
</reference>
<proteinExistence type="predicted"/>
<evidence type="ECO:0000256" key="1">
    <source>
        <dbReference type="SAM" id="MobiDB-lite"/>
    </source>
</evidence>
<evidence type="ECO:0000313" key="2">
    <source>
        <dbReference type="EMBL" id="KAL3085224.1"/>
    </source>
</evidence>
<comment type="caution">
    <text evidence="2">The sequence shown here is derived from an EMBL/GenBank/DDBJ whole genome shotgun (WGS) entry which is preliminary data.</text>
</comment>
<accession>A0ABD2IZC0</accession>
<organism evidence="2 3">
    <name type="scientific">Heterodera schachtii</name>
    <name type="common">Sugarbeet cyst nematode worm</name>
    <name type="synonym">Tylenchus schachtii</name>
    <dbReference type="NCBI Taxonomy" id="97005"/>
    <lineage>
        <taxon>Eukaryota</taxon>
        <taxon>Metazoa</taxon>
        <taxon>Ecdysozoa</taxon>
        <taxon>Nematoda</taxon>
        <taxon>Chromadorea</taxon>
        <taxon>Rhabditida</taxon>
        <taxon>Tylenchina</taxon>
        <taxon>Tylenchomorpha</taxon>
        <taxon>Tylenchoidea</taxon>
        <taxon>Heteroderidae</taxon>
        <taxon>Heteroderinae</taxon>
        <taxon>Heterodera</taxon>
    </lineage>
</organism>
<evidence type="ECO:0000313" key="3">
    <source>
        <dbReference type="Proteomes" id="UP001620645"/>
    </source>
</evidence>
<protein>
    <submittedName>
        <fullName evidence="2">Uncharacterized protein</fullName>
    </submittedName>
</protein>
<dbReference type="EMBL" id="JBICCN010000232">
    <property type="protein sequence ID" value="KAL3085224.1"/>
    <property type="molecule type" value="Genomic_DNA"/>
</dbReference>
<feature type="compositionally biased region" description="Basic and acidic residues" evidence="1">
    <location>
        <begin position="20"/>
        <end position="41"/>
    </location>
</feature>
<sequence length="103" mass="12068">MSRANELTKKESKIATATEESERTDDGGRWGKGRAADEQRQAKHRRYITTTKMQKKWQSMEKGTQTDRLKMTKHSLYSQKNGEDFKGKCKYQTEKNGEKQQHQ</sequence>
<name>A0ABD2IZC0_HETSC</name>